<dbReference type="Proteomes" id="UP000734854">
    <property type="component" value="Unassembled WGS sequence"/>
</dbReference>
<name>A0A8J5LYI6_ZINOF</name>
<comment type="caution">
    <text evidence="1">The sequence shown here is derived from an EMBL/GenBank/DDBJ whole genome shotgun (WGS) entry which is preliminary data.</text>
</comment>
<dbReference type="AlphaFoldDB" id="A0A8J5LYI6"/>
<evidence type="ECO:0000313" key="2">
    <source>
        <dbReference type="Proteomes" id="UP000734854"/>
    </source>
</evidence>
<keyword evidence="2" id="KW-1185">Reference proteome</keyword>
<protein>
    <submittedName>
        <fullName evidence="1">Uncharacterized protein</fullName>
    </submittedName>
</protein>
<proteinExistence type="predicted"/>
<evidence type="ECO:0000313" key="1">
    <source>
        <dbReference type="EMBL" id="KAG6536461.1"/>
    </source>
</evidence>
<dbReference type="EMBL" id="JACMSC010000001">
    <property type="protein sequence ID" value="KAG6536461.1"/>
    <property type="molecule type" value="Genomic_DNA"/>
</dbReference>
<reference evidence="1 2" key="1">
    <citation type="submission" date="2020-08" db="EMBL/GenBank/DDBJ databases">
        <title>Plant Genome Project.</title>
        <authorList>
            <person name="Zhang R.-G."/>
        </authorList>
    </citation>
    <scope>NUCLEOTIDE SEQUENCE [LARGE SCALE GENOMIC DNA]</scope>
    <source>
        <tissue evidence="1">Rhizome</tissue>
    </source>
</reference>
<gene>
    <name evidence="1" type="ORF">ZIOFF_001517</name>
</gene>
<sequence>MWNAAKEMIKLSVGKKIFEFCHKLKRIAVGSKTPVGQEAKKEVNNVAESPQQDSKLLIPKKGQFFKKVAAMCLLLKHVAQLHAQLLVVGSLSHSPSTTCLLKCLTEVSSAPHSYALNFFS</sequence>
<organism evidence="1 2">
    <name type="scientific">Zingiber officinale</name>
    <name type="common">Ginger</name>
    <name type="synonym">Amomum zingiber</name>
    <dbReference type="NCBI Taxonomy" id="94328"/>
    <lineage>
        <taxon>Eukaryota</taxon>
        <taxon>Viridiplantae</taxon>
        <taxon>Streptophyta</taxon>
        <taxon>Embryophyta</taxon>
        <taxon>Tracheophyta</taxon>
        <taxon>Spermatophyta</taxon>
        <taxon>Magnoliopsida</taxon>
        <taxon>Liliopsida</taxon>
        <taxon>Zingiberales</taxon>
        <taxon>Zingiberaceae</taxon>
        <taxon>Zingiber</taxon>
    </lineage>
</organism>
<accession>A0A8J5LYI6</accession>